<protein>
    <submittedName>
        <fullName evidence="2">Uncharacterized protein</fullName>
    </submittedName>
</protein>
<name>A0A0C9W524_SPHS4</name>
<feature type="region of interest" description="Disordered" evidence="1">
    <location>
        <begin position="202"/>
        <end position="222"/>
    </location>
</feature>
<dbReference type="EMBL" id="KN837105">
    <property type="protein sequence ID" value="KIJ46823.1"/>
    <property type="molecule type" value="Genomic_DNA"/>
</dbReference>
<reference evidence="2 3" key="1">
    <citation type="submission" date="2014-06" db="EMBL/GenBank/DDBJ databases">
        <title>Evolutionary Origins and Diversification of the Mycorrhizal Mutualists.</title>
        <authorList>
            <consortium name="DOE Joint Genome Institute"/>
            <consortium name="Mycorrhizal Genomics Consortium"/>
            <person name="Kohler A."/>
            <person name="Kuo A."/>
            <person name="Nagy L.G."/>
            <person name="Floudas D."/>
            <person name="Copeland A."/>
            <person name="Barry K.W."/>
            <person name="Cichocki N."/>
            <person name="Veneault-Fourrey C."/>
            <person name="LaButti K."/>
            <person name="Lindquist E.A."/>
            <person name="Lipzen A."/>
            <person name="Lundell T."/>
            <person name="Morin E."/>
            <person name="Murat C."/>
            <person name="Riley R."/>
            <person name="Ohm R."/>
            <person name="Sun H."/>
            <person name="Tunlid A."/>
            <person name="Henrissat B."/>
            <person name="Grigoriev I.V."/>
            <person name="Hibbett D.S."/>
            <person name="Martin F."/>
        </authorList>
    </citation>
    <scope>NUCLEOTIDE SEQUENCE [LARGE SCALE GENOMIC DNA]</scope>
    <source>
        <strain evidence="2 3">SS14</strain>
    </source>
</reference>
<feature type="compositionally biased region" description="Polar residues" evidence="1">
    <location>
        <begin position="83"/>
        <end position="120"/>
    </location>
</feature>
<evidence type="ECO:0000256" key="1">
    <source>
        <dbReference type="SAM" id="MobiDB-lite"/>
    </source>
</evidence>
<dbReference type="AlphaFoldDB" id="A0A0C9W524"/>
<accession>A0A0C9W524</accession>
<dbReference type="Proteomes" id="UP000054279">
    <property type="component" value="Unassembled WGS sequence"/>
</dbReference>
<evidence type="ECO:0000313" key="3">
    <source>
        <dbReference type="Proteomes" id="UP000054279"/>
    </source>
</evidence>
<organism evidence="2 3">
    <name type="scientific">Sphaerobolus stellatus (strain SS14)</name>
    <dbReference type="NCBI Taxonomy" id="990650"/>
    <lineage>
        <taxon>Eukaryota</taxon>
        <taxon>Fungi</taxon>
        <taxon>Dikarya</taxon>
        <taxon>Basidiomycota</taxon>
        <taxon>Agaricomycotina</taxon>
        <taxon>Agaricomycetes</taxon>
        <taxon>Phallomycetidae</taxon>
        <taxon>Geastrales</taxon>
        <taxon>Sphaerobolaceae</taxon>
        <taxon>Sphaerobolus</taxon>
    </lineage>
</organism>
<dbReference type="HOGENOM" id="CLU_012886_1_0_1"/>
<sequence length="368" mass="40204">MSHKHGVTRRAWADELSAPAVEDSELTPGLTAGDLTNPPSPSVDPQQSPGVLTPEHLDEPHAQAYGVQTVPSRVQSPLRVAGPSTTATVGLSPSQLARASGTAHQGSVSPRAQGSGSWQNLGDAPSEHECVSPDAGDTEDEDFIIPVSEIVVSEAMEPTEWVNTVFNWIRTSMNRMSPRMKELFLVPSKKASGKMYQTAMMEPAPGSGAEEHARTTRSCIPGDQYSQPPIALNIHENIPHPAHREQSDDSQPWCGRDVHTRDPRSIDVNALREEIKETISATIKEKLQSDADSVITVSQYIIALDTKAQYWSNLSNKATRCSHRALELQLKLAEEKVNTLLHEKAPEEALLEAVQEAQTIHFQLDQNT</sequence>
<gene>
    <name evidence="2" type="ORF">M422DRAFT_249565</name>
</gene>
<feature type="region of interest" description="Disordered" evidence="1">
    <location>
        <begin position="1"/>
        <end position="139"/>
    </location>
</feature>
<keyword evidence="3" id="KW-1185">Reference proteome</keyword>
<evidence type="ECO:0000313" key="2">
    <source>
        <dbReference type="EMBL" id="KIJ46823.1"/>
    </source>
</evidence>
<proteinExistence type="predicted"/>
<feature type="region of interest" description="Disordered" evidence="1">
    <location>
        <begin position="240"/>
        <end position="260"/>
    </location>
</feature>